<keyword evidence="3" id="KW-1185">Reference proteome</keyword>
<evidence type="ECO:0000313" key="2">
    <source>
        <dbReference type="EMBL" id="KAL3716007.1"/>
    </source>
</evidence>
<dbReference type="InterPro" id="IPR055281">
    <property type="entry name" value="GIR1-2/SIED1"/>
</dbReference>
<organism evidence="2 3">
    <name type="scientific">Eucalyptus globulus</name>
    <name type="common">Tasmanian blue gum</name>
    <dbReference type="NCBI Taxonomy" id="34317"/>
    <lineage>
        <taxon>Eukaryota</taxon>
        <taxon>Viridiplantae</taxon>
        <taxon>Streptophyta</taxon>
        <taxon>Embryophyta</taxon>
        <taxon>Tracheophyta</taxon>
        <taxon>Spermatophyta</taxon>
        <taxon>Magnoliopsida</taxon>
        <taxon>eudicotyledons</taxon>
        <taxon>Gunneridae</taxon>
        <taxon>Pentapetalae</taxon>
        <taxon>rosids</taxon>
        <taxon>malvids</taxon>
        <taxon>Myrtales</taxon>
        <taxon>Myrtaceae</taxon>
        <taxon>Myrtoideae</taxon>
        <taxon>Eucalypteae</taxon>
        <taxon>Eucalyptus</taxon>
    </lineage>
</organism>
<dbReference type="PANTHER" id="PTHR33177:SF79">
    <property type="entry name" value="LITAF DOMAIN-CONTAINING PROTEIN"/>
    <property type="match status" value="1"/>
</dbReference>
<name>A0ABD3IP29_EUCGL</name>
<dbReference type="Pfam" id="PF24747">
    <property type="entry name" value="Zn-ribbon_GIR1"/>
    <property type="match status" value="1"/>
</dbReference>
<dbReference type="PANTHER" id="PTHR33177">
    <property type="entry name" value="PUTATIVE-RELATED"/>
    <property type="match status" value="1"/>
</dbReference>
<sequence>MITDVQFGHQHCEVHGVISSIGSPYAGLNLSGIVRPSPIARKVELEEPYPLPLGWQKFLDLKTGEIYYTKAREDMSCRAAGSGTELDLKLNLSPPMVNPIMESPTESLTASPSSSSCLSLEVSSDEFSSLACSSDDGPAVMPMMLVGCQRCLMYVMISEEGYLECPKCKSTVLLDILHGKPKVLDYPKFDKKAS</sequence>
<proteinExistence type="predicted"/>
<protein>
    <recommendedName>
        <fullName evidence="1">GIR1-like zinc ribbon domain-containing protein</fullName>
    </recommendedName>
</protein>
<dbReference type="Proteomes" id="UP001634007">
    <property type="component" value="Unassembled WGS sequence"/>
</dbReference>
<dbReference type="AlphaFoldDB" id="A0ABD3IP29"/>
<feature type="domain" description="GIR1-like zinc ribbon" evidence="1">
    <location>
        <begin position="143"/>
        <end position="178"/>
    </location>
</feature>
<gene>
    <name evidence="2" type="ORF">ACJRO7_007727</name>
</gene>
<reference evidence="2 3" key="1">
    <citation type="submission" date="2024-11" db="EMBL/GenBank/DDBJ databases">
        <title>Chromosome-level genome assembly of Eucalyptus globulus Labill. provides insights into its genome evolution.</title>
        <authorList>
            <person name="Li X."/>
        </authorList>
    </citation>
    <scope>NUCLEOTIDE SEQUENCE [LARGE SCALE GENOMIC DNA]</scope>
    <source>
        <strain evidence="2">CL2024</strain>
        <tissue evidence="2">Fresh tender leaves</tissue>
    </source>
</reference>
<dbReference type="EMBL" id="JBJKBG010000011">
    <property type="protein sequence ID" value="KAL3716007.1"/>
    <property type="molecule type" value="Genomic_DNA"/>
</dbReference>
<accession>A0ABD3IP29</accession>
<evidence type="ECO:0000259" key="1">
    <source>
        <dbReference type="Pfam" id="PF24747"/>
    </source>
</evidence>
<evidence type="ECO:0000313" key="3">
    <source>
        <dbReference type="Proteomes" id="UP001634007"/>
    </source>
</evidence>
<comment type="caution">
    <text evidence="2">The sequence shown here is derived from an EMBL/GenBank/DDBJ whole genome shotgun (WGS) entry which is preliminary data.</text>
</comment>
<dbReference type="InterPro" id="IPR056440">
    <property type="entry name" value="Zn-ribbon_GIR1"/>
</dbReference>